<feature type="repeat" description="ANK" evidence="3">
    <location>
        <begin position="1606"/>
        <end position="1638"/>
    </location>
</feature>
<dbReference type="Pfam" id="PF12796">
    <property type="entry name" value="Ank_2"/>
    <property type="match status" value="4"/>
</dbReference>
<dbReference type="InterPro" id="IPR002182">
    <property type="entry name" value="NB-ARC"/>
</dbReference>
<protein>
    <recommendedName>
        <fullName evidence="4">NB-ARC domain-containing protein</fullName>
    </recommendedName>
</protein>
<keyword evidence="6" id="KW-1185">Reference proteome</keyword>
<proteinExistence type="predicted"/>
<dbReference type="PROSITE" id="PS50297">
    <property type="entry name" value="ANK_REP_REGION"/>
    <property type="match status" value="3"/>
</dbReference>
<dbReference type="Gene3D" id="3.40.50.300">
    <property type="entry name" value="P-loop containing nucleotide triphosphate hydrolases"/>
    <property type="match status" value="1"/>
</dbReference>
<dbReference type="InterPro" id="IPR036770">
    <property type="entry name" value="Ankyrin_rpt-contain_sf"/>
</dbReference>
<dbReference type="EMBL" id="VCGU01000003">
    <property type="protein sequence ID" value="TRY78680.1"/>
    <property type="molecule type" value="Genomic_DNA"/>
</dbReference>
<keyword evidence="1" id="KW-0677">Repeat</keyword>
<gene>
    <name evidence="5" type="ORF">TCAL_06630</name>
</gene>
<dbReference type="SMART" id="SM00248">
    <property type="entry name" value="ANK"/>
    <property type="match status" value="14"/>
</dbReference>
<dbReference type="Gene3D" id="1.25.40.10">
    <property type="entry name" value="Tetratricopeptide repeat domain"/>
    <property type="match status" value="1"/>
</dbReference>
<dbReference type="GO" id="GO:0043531">
    <property type="term" value="F:ADP binding"/>
    <property type="evidence" value="ECO:0007669"/>
    <property type="project" value="InterPro"/>
</dbReference>
<dbReference type="PANTHER" id="PTHR24198">
    <property type="entry name" value="ANKYRIN REPEAT AND PROTEIN KINASE DOMAIN-CONTAINING PROTEIN"/>
    <property type="match status" value="1"/>
</dbReference>
<dbReference type="InterPro" id="IPR011990">
    <property type="entry name" value="TPR-like_helical_dom_sf"/>
</dbReference>
<dbReference type="Pfam" id="PF00931">
    <property type="entry name" value="NB-ARC"/>
    <property type="match status" value="1"/>
</dbReference>
<evidence type="ECO:0000313" key="5">
    <source>
        <dbReference type="EMBL" id="TRY78680.1"/>
    </source>
</evidence>
<name>A0A553PLX7_TIGCA</name>
<evidence type="ECO:0000259" key="4">
    <source>
        <dbReference type="Pfam" id="PF00931"/>
    </source>
</evidence>
<evidence type="ECO:0000256" key="2">
    <source>
        <dbReference type="ARBA" id="ARBA00023043"/>
    </source>
</evidence>
<keyword evidence="2 3" id="KW-0040">ANK repeat</keyword>
<sequence>MTEDTLETRAKVFSTAFAQGLLEAIRAFYLDATKRQKLKGNLAQNDHQVIKILAKGVGASLGAGAGILCGLFGAFSGVKVGMQMGGTLANMVNDKQNHKVAKQINSIFGAQMSLNEAQGVLKESLSDSALQIFQNFEWQFMVVSTKEGWSLAMERLASEAVYRVIAYLKANHTDFTSDSLFKGVLYGESQGILKQGQYLIGVNGQDWNTDCFFSKPLVFSSPDVSFDESSVSIKFDYGFRLPFQFELNDMEHDPEEYDNVLYEYVIAGMSEEQRNNLKLAIIEELKTTNELIQDLHGDVETLRNDVLAGQEKIQFQLKEMGHENAVQFQEGAKRDEITHNLIRQQQYDLKSILRNVHKNPGGGAIHLGRHWPRLMDVSPSIILSEKAYNSIVSSIHSKLSTDRILVLNGMRGIGKTTACKWFVAHSHDKYEHILWMDSEPTVLETSIKALADKMLISLILNDGSTVKPYSSLLAEVYEQLQLKNCLFIFANVESPIDIKDCLSHEKTHSFIITTKHHNWTVLNGRSVSKLEIGLPSEKETIEYICKETGELKAEARQLAQKLGNLPLAICQSISAIKTLKISISDYLEEFQAEAEKILQQGSTDSVLTTWSLSVKRLKEQYGPDSDLAIQIFNMISFLHSHEIQISLFQALGHRKVEVMKSLDMLMSYALIFWKIKGKSITVHNLIQETNRIQIKRAGETQKYLELAMRGIDCCVQKEYFMSPYSSHLKEVYAFINDDPKLDSMASKLKVFQAIQDGRYKEAQAGQNARLTQAGKNPDDKLTIIKEKASLSKISCYFKEHMSALRGLQECFKSLKDNFGELDRTTLELQLLLGLEELHEFLVKRKNFRAKKTLEGLIPKLINHPDFGITSPLTLLAKFGLGAANLIYGEDLVGCKLLQEFNLERQALSEFKPSLGSTIPKSQDDMREWLSKWYQSLIFWNLSGMDSTQICEFELLGSKQVIITKYLEIFGEHPDLAGLNFFEVLHDIFQMLLPYEDKYHECLEIYEIILDQRQKHLGPHHEQTLMAEAELIMFLALKGKKKDAINMLEKNNITTLMHEDRLNPVILLKDLASVQLEMDIIKKLEIVQGILNKQEESLGPEHNMCKLTLQYMRSLDSSSISAEEYCSLFSCPFAAFDFAVMSNNSSLFRYVLSTFNHKFENSFRFLLNQIASQGNGNHCQYFLEHLKSRCSSNDITAILNNLELVGNPPLVQAILSRRDIEMDRLLISNGANLEFTNNTGWRPLHFAVLREREDVVELLLTKGCQMTTRTNQGNNCLNVAAKKNQGTKVVELVIKKAKETVSLERLGKFINDRNEIGDTPLLTAALYGKLPLVKIFQLNAGDIFAVNNKAWGIMHCAALQSSYEMVEFGLENEMDINAVGSEGRRPIELAASTSNVEFVEFLKRKGADFWTSSSSVLQKSLTNTNNPEVFPFLLKALKLKFENQEDEFQAHVSQRDKDGDTPLMMASYLKKNEFANIMIKQYSVDHQVQNLKGQTVFHWAASSGNLDMIALLNEDLQMRPQEQDFQGHDALSTAINFDQTEFAVRLLDIYTIEDLLIASNDGQTCLHLSCIRFNSQMVEVILKKFHSDNGDDSREQLVQFIHIGDINGFNSLHYAVHGGNSRVQEILICHGADKAYQNWSGLHWAALLDDVDQINKIMEESPSQLEVKTLDLKTPLVIALQLGNISAVTRLSELGSDWTTKSNTHETALHASVRSRKVKVVQLCWNKIQKFAQAKSILDFPSENGTTPFLLAVKLKEVDIMGFLQQQGCNLFARDKSDVGAMGHAMNMTPRVEELTQWLLDHGFKPLETKTNLVTAIFNLSALDTPKKKVRSKTCVLT</sequence>
<dbReference type="PANTHER" id="PTHR24198:SF165">
    <property type="entry name" value="ANKYRIN REPEAT-CONTAINING PROTEIN-RELATED"/>
    <property type="match status" value="1"/>
</dbReference>
<dbReference type="InterPro" id="IPR002110">
    <property type="entry name" value="Ankyrin_rpt"/>
</dbReference>
<comment type="caution">
    <text evidence="5">The sequence shown here is derived from an EMBL/GenBank/DDBJ whole genome shotgun (WGS) entry which is preliminary data.</text>
</comment>
<feature type="domain" description="NB-ARC" evidence="4">
    <location>
        <begin position="393"/>
        <end position="546"/>
    </location>
</feature>
<dbReference type="Gene3D" id="1.25.40.20">
    <property type="entry name" value="Ankyrin repeat-containing domain"/>
    <property type="match status" value="3"/>
</dbReference>
<evidence type="ECO:0000256" key="3">
    <source>
        <dbReference type="PROSITE-ProRule" id="PRU00023"/>
    </source>
</evidence>
<dbReference type="SUPFAM" id="SSF52540">
    <property type="entry name" value="P-loop containing nucleoside triphosphate hydrolases"/>
    <property type="match status" value="1"/>
</dbReference>
<dbReference type="PROSITE" id="PS50088">
    <property type="entry name" value="ANK_REPEAT"/>
    <property type="match status" value="4"/>
</dbReference>
<dbReference type="InterPro" id="IPR027417">
    <property type="entry name" value="P-loop_NTPase"/>
</dbReference>
<dbReference type="SUPFAM" id="SSF48403">
    <property type="entry name" value="Ankyrin repeat"/>
    <property type="match status" value="3"/>
</dbReference>
<evidence type="ECO:0000313" key="6">
    <source>
        <dbReference type="Proteomes" id="UP000318571"/>
    </source>
</evidence>
<feature type="repeat" description="ANK" evidence="3">
    <location>
        <begin position="1743"/>
        <end position="1775"/>
    </location>
</feature>
<feature type="repeat" description="ANK" evidence="3">
    <location>
        <begin position="1381"/>
        <end position="1413"/>
    </location>
</feature>
<evidence type="ECO:0000256" key="1">
    <source>
        <dbReference type="ARBA" id="ARBA00022737"/>
    </source>
</evidence>
<dbReference type="STRING" id="6832.A0A553PLX7"/>
<dbReference type="Proteomes" id="UP000318571">
    <property type="component" value="Chromosome 11"/>
</dbReference>
<organism evidence="5 6">
    <name type="scientific">Tigriopus californicus</name>
    <name type="common">Marine copepod</name>
    <dbReference type="NCBI Taxonomy" id="6832"/>
    <lineage>
        <taxon>Eukaryota</taxon>
        <taxon>Metazoa</taxon>
        <taxon>Ecdysozoa</taxon>
        <taxon>Arthropoda</taxon>
        <taxon>Crustacea</taxon>
        <taxon>Multicrustacea</taxon>
        <taxon>Hexanauplia</taxon>
        <taxon>Copepoda</taxon>
        <taxon>Harpacticoida</taxon>
        <taxon>Harpacticidae</taxon>
        <taxon>Tigriopus</taxon>
    </lineage>
</organism>
<accession>A0A553PLX7</accession>
<reference evidence="5 6" key="1">
    <citation type="journal article" date="2018" name="Nat. Ecol. Evol.">
        <title>Genomic signatures of mitonuclear coevolution across populations of Tigriopus californicus.</title>
        <authorList>
            <person name="Barreto F.S."/>
            <person name="Watson E.T."/>
            <person name="Lima T.G."/>
            <person name="Willett C.S."/>
            <person name="Edmands S."/>
            <person name="Li W."/>
            <person name="Burton R.S."/>
        </authorList>
    </citation>
    <scope>NUCLEOTIDE SEQUENCE [LARGE SCALE GENOMIC DNA]</scope>
    <source>
        <strain evidence="5 6">San Diego</strain>
    </source>
</reference>
<feature type="repeat" description="ANK" evidence="3">
    <location>
        <begin position="1238"/>
        <end position="1270"/>
    </location>
</feature>